<comment type="similarity">
    <text evidence="1">Belongs to the oxygen-dependent FAD-linked oxidoreductase family.</text>
</comment>
<keyword evidence="3" id="KW-0732">Signal</keyword>
<name>A0A6G1H1I1_9PEZI</name>
<dbReference type="InterPro" id="IPR006094">
    <property type="entry name" value="Oxid_FAD_bind_N"/>
</dbReference>
<keyword evidence="2" id="KW-0560">Oxidoreductase</keyword>
<reference evidence="5" key="1">
    <citation type="journal article" date="2020" name="Stud. Mycol.">
        <title>101 Dothideomycetes genomes: a test case for predicting lifestyles and emergence of pathogens.</title>
        <authorList>
            <person name="Haridas S."/>
            <person name="Albert R."/>
            <person name="Binder M."/>
            <person name="Bloem J."/>
            <person name="Labutti K."/>
            <person name="Salamov A."/>
            <person name="Andreopoulos B."/>
            <person name="Baker S."/>
            <person name="Barry K."/>
            <person name="Bills G."/>
            <person name="Bluhm B."/>
            <person name="Cannon C."/>
            <person name="Castanera R."/>
            <person name="Culley D."/>
            <person name="Daum C."/>
            <person name="Ezra D."/>
            <person name="Gonzalez J."/>
            <person name="Henrissat B."/>
            <person name="Kuo A."/>
            <person name="Liang C."/>
            <person name="Lipzen A."/>
            <person name="Lutzoni F."/>
            <person name="Magnuson J."/>
            <person name="Mondo S."/>
            <person name="Nolan M."/>
            <person name="Ohm R."/>
            <person name="Pangilinan J."/>
            <person name="Park H.-J."/>
            <person name="Ramirez L."/>
            <person name="Alfaro M."/>
            <person name="Sun H."/>
            <person name="Tritt A."/>
            <person name="Yoshinaga Y."/>
            <person name="Zwiers L.-H."/>
            <person name="Turgeon B."/>
            <person name="Goodwin S."/>
            <person name="Spatafora J."/>
            <person name="Crous P."/>
            <person name="Grigoriev I."/>
        </authorList>
    </citation>
    <scope>NUCLEOTIDE SEQUENCE</scope>
    <source>
        <strain evidence="5">CBS 113979</strain>
    </source>
</reference>
<evidence type="ECO:0000256" key="3">
    <source>
        <dbReference type="SAM" id="SignalP"/>
    </source>
</evidence>
<organism evidence="5 6">
    <name type="scientific">Aulographum hederae CBS 113979</name>
    <dbReference type="NCBI Taxonomy" id="1176131"/>
    <lineage>
        <taxon>Eukaryota</taxon>
        <taxon>Fungi</taxon>
        <taxon>Dikarya</taxon>
        <taxon>Ascomycota</taxon>
        <taxon>Pezizomycotina</taxon>
        <taxon>Dothideomycetes</taxon>
        <taxon>Pleosporomycetidae</taxon>
        <taxon>Aulographales</taxon>
        <taxon>Aulographaceae</taxon>
    </lineage>
</organism>
<dbReference type="InterPro" id="IPR016166">
    <property type="entry name" value="FAD-bd_PCMH"/>
</dbReference>
<evidence type="ECO:0000256" key="1">
    <source>
        <dbReference type="ARBA" id="ARBA00005466"/>
    </source>
</evidence>
<dbReference type="Proteomes" id="UP000800041">
    <property type="component" value="Unassembled WGS sequence"/>
</dbReference>
<evidence type="ECO:0000313" key="6">
    <source>
        <dbReference type="Proteomes" id="UP000800041"/>
    </source>
</evidence>
<feature type="signal peptide" evidence="3">
    <location>
        <begin position="1"/>
        <end position="21"/>
    </location>
</feature>
<dbReference type="SUPFAM" id="SSF56176">
    <property type="entry name" value="FAD-binding/transporter-associated domain-like"/>
    <property type="match status" value="1"/>
</dbReference>
<dbReference type="Gene3D" id="3.30.465.10">
    <property type="match status" value="1"/>
</dbReference>
<dbReference type="PANTHER" id="PTHR13878:SF91">
    <property type="entry name" value="FAD BINDING DOMAIN PROTEIN (AFU_ORTHOLOGUE AFUA_6G12070)-RELATED"/>
    <property type="match status" value="1"/>
</dbReference>
<dbReference type="AlphaFoldDB" id="A0A6G1H1I1"/>
<evidence type="ECO:0000259" key="4">
    <source>
        <dbReference type="PROSITE" id="PS51387"/>
    </source>
</evidence>
<dbReference type="InterPro" id="IPR050432">
    <property type="entry name" value="FAD-linked_Oxidoreductases_BP"/>
</dbReference>
<dbReference type="PANTHER" id="PTHR13878">
    <property type="entry name" value="GULONOLACTONE OXIDASE"/>
    <property type="match status" value="1"/>
</dbReference>
<dbReference type="Pfam" id="PF01565">
    <property type="entry name" value="FAD_binding_4"/>
    <property type="match status" value="1"/>
</dbReference>
<accession>A0A6G1H1I1</accession>
<dbReference type="GO" id="GO:0016491">
    <property type="term" value="F:oxidoreductase activity"/>
    <property type="evidence" value="ECO:0007669"/>
    <property type="project" value="UniProtKB-KW"/>
</dbReference>
<evidence type="ECO:0000256" key="2">
    <source>
        <dbReference type="ARBA" id="ARBA00023002"/>
    </source>
</evidence>
<protein>
    <submittedName>
        <fullName evidence="5">FAD-binding domain-containing protein</fullName>
    </submittedName>
</protein>
<feature type="domain" description="FAD-binding PCMH-type" evidence="4">
    <location>
        <begin position="121"/>
        <end position="300"/>
    </location>
</feature>
<evidence type="ECO:0000313" key="5">
    <source>
        <dbReference type="EMBL" id="KAF1987061.1"/>
    </source>
</evidence>
<gene>
    <name evidence="5" type="ORF">K402DRAFT_62312</name>
</gene>
<dbReference type="EMBL" id="ML977154">
    <property type="protein sequence ID" value="KAF1987061.1"/>
    <property type="molecule type" value="Genomic_DNA"/>
</dbReference>
<dbReference type="OrthoDB" id="9983560at2759"/>
<proteinExistence type="inferred from homology"/>
<sequence>MVHLLFAVSFAVSIWVETSNASAVPSNHFTVLACHRLPGDHDWPSHAEWTRLNATVGGRLTAGVPLGQVCQTPDYDTDACDQVQEQWTQVPIYFQNPVNVMSPYRQNNSCNPFSLPNSTCILGNIASYAINITGAADAIAGVKFAMKKNIRLSVKNTGHDYIGLSAGRSSLGLWTHNLKSISFFNYSSSVYTGPAVRLGAGVQAIELYGSATEKNLRVTAGYCPTGGVVGGYVQTAGRGPLEGQYGLAADNTLEFEVVTTKGEHLVANPEQNSNLFWALNGGGGGTYAIVISQTTRAHADRPVAGGSLTFNKTDDDTFYSAIEAWQKHLLVFDDIAGWNCERASTTTASASTR</sequence>
<dbReference type="InterPro" id="IPR036318">
    <property type="entry name" value="FAD-bd_PCMH-like_sf"/>
</dbReference>
<keyword evidence="6" id="KW-1185">Reference proteome</keyword>
<feature type="chain" id="PRO_5026140549" evidence="3">
    <location>
        <begin position="22"/>
        <end position="353"/>
    </location>
</feature>
<dbReference type="GO" id="GO:0071949">
    <property type="term" value="F:FAD binding"/>
    <property type="evidence" value="ECO:0007669"/>
    <property type="project" value="InterPro"/>
</dbReference>
<dbReference type="PROSITE" id="PS51387">
    <property type="entry name" value="FAD_PCMH"/>
    <property type="match status" value="1"/>
</dbReference>
<dbReference type="InterPro" id="IPR016169">
    <property type="entry name" value="FAD-bd_PCMH_sub2"/>
</dbReference>